<evidence type="ECO:0000259" key="1">
    <source>
        <dbReference type="Pfam" id="PF18871"/>
    </source>
</evidence>
<protein>
    <recommendedName>
        <fullName evidence="1">HEPN/Toprim N-terminal domain-containing protein</fullName>
    </recommendedName>
</protein>
<dbReference type="Proteomes" id="UP000315914">
    <property type="component" value="Unassembled WGS sequence"/>
</dbReference>
<dbReference type="STRING" id="1399419.A5906_26305"/>
<accession>A0A560JYJ3</accession>
<keyword evidence="3" id="KW-1185">Reference proteome</keyword>
<reference evidence="2 3" key="1">
    <citation type="submission" date="2019-06" db="EMBL/GenBank/DDBJ databases">
        <title>Genomic Encyclopedia of Type Strains, Phase IV (KMG-V): Genome sequencing to study the core and pangenomes of soil and plant-associated prokaryotes.</title>
        <authorList>
            <person name="Whitman W."/>
        </authorList>
    </citation>
    <scope>NUCLEOTIDE SEQUENCE [LARGE SCALE GENOMIC DNA]</scope>
    <source>
        <strain evidence="2 3">BR 10556</strain>
    </source>
</reference>
<proteinExistence type="predicted"/>
<name>A0A560JYJ3_9BRAD</name>
<feature type="domain" description="HEPN/Toprim N-terminal" evidence="1">
    <location>
        <begin position="15"/>
        <end position="205"/>
    </location>
</feature>
<evidence type="ECO:0000313" key="2">
    <source>
        <dbReference type="EMBL" id="TWB76121.1"/>
    </source>
</evidence>
<dbReference type="Pfam" id="PF18871">
    <property type="entry name" value="HEPN_Toprim_N"/>
    <property type="match status" value="1"/>
</dbReference>
<comment type="caution">
    <text evidence="2">The sequence shown here is derived from an EMBL/GenBank/DDBJ whole genome shotgun (WGS) entry which is preliminary data.</text>
</comment>
<evidence type="ECO:0000313" key="3">
    <source>
        <dbReference type="Proteomes" id="UP000315914"/>
    </source>
</evidence>
<sequence length="266" mass="30037">MVSCFRMAISLDVGRTAINYDYYQNNPEEQSELAAHEAAFVRPLKRVLPRLQLLGYTLEHARAEYESLVDSTMETTDNAPPEEAELASILTFEEFCSLACRYPISSLSSEYIEFDTPEREQLAQGRLANDDDIDRVPWAGNSDLYWSEASYFSSKLCVLSAPAMLQVFGLSPANAEADVIWQFGPLVNAGWAARESFQSGARRAQSILVATEGASDARIVSRALEILRPDVADFFRFIDVEERHHFWGHRQFGKIRGRPAPHRHTK</sequence>
<gene>
    <name evidence="2" type="ORF">FBZ95_104301</name>
</gene>
<dbReference type="EMBL" id="VITW01000004">
    <property type="protein sequence ID" value="TWB76121.1"/>
    <property type="molecule type" value="Genomic_DNA"/>
</dbReference>
<organism evidence="2 3">
    <name type="scientific">Bradyrhizobium sacchari</name>
    <dbReference type="NCBI Taxonomy" id="1399419"/>
    <lineage>
        <taxon>Bacteria</taxon>
        <taxon>Pseudomonadati</taxon>
        <taxon>Pseudomonadota</taxon>
        <taxon>Alphaproteobacteria</taxon>
        <taxon>Hyphomicrobiales</taxon>
        <taxon>Nitrobacteraceae</taxon>
        <taxon>Bradyrhizobium</taxon>
    </lineage>
</organism>
<dbReference type="AlphaFoldDB" id="A0A560JYJ3"/>
<dbReference type="InterPro" id="IPR041487">
    <property type="entry name" value="HEPN/Toprim-NTD1"/>
</dbReference>